<evidence type="ECO:0000313" key="8">
    <source>
        <dbReference type="Proteomes" id="UP001283361"/>
    </source>
</evidence>
<dbReference type="Pfam" id="PF13532">
    <property type="entry name" value="2OG-FeII_Oxy_2"/>
    <property type="match status" value="1"/>
</dbReference>
<sequence>MKKKKMACAAKLQCTGVAVDCFTPEFKRLKAKKPPPNFENVIDLHICQETSGSSSNENFQVSKRHLLNKIDLNHISITGLKHVKEWRVFEFPKNPGFLVVLNPFIDGYQRYWVSRCLQDFPCDKTNVTNLTGQSDYDPSNVWKSFTEKPTFEKDDPLKKLRWTTLGYHYNWNLKEYSESNKADFPVDVHLLSQYLSEALGFGKYRAEAAIVNYYHMDSTLAGHTDHSELDFKAPLFSISIKDCSNRPIMSINRGKGCFFVKSRDGLLKTEDGWKQSASIKKVGSPILTSEQITCCSCCKRELIHTGYENVELTGKYFFMIKIANTIDR</sequence>
<dbReference type="GO" id="GO:0035513">
    <property type="term" value="P:oxidative RNA demethylation"/>
    <property type="evidence" value="ECO:0007669"/>
    <property type="project" value="TreeGrafter"/>
</dbReference>
<keyword evidence="4 5" id="KW-0408">Iron</keyword>
<comment type="cofactor">
    <cofactor evidence="5">
        <name>Fe(2+)</name>
        <dbReference type="ChEBI" id="CHEBI:29033"/>
    </cofactor>
    <text evidence="5">Binds 1 Fe(2+) ion per subunit.</text>
</comment>
<feature type="binding site" evidence="5">
    <location>
        <position position="225"/>
    </location>
    <ligand>
        <name>Fe cation</name>
        <dbReference type="ChEBI" id="CHEBI:24875"/>
        <note>catalytic</note>
    </ligand>
</feature>
<evidence type="ECO:0000256" key="5">
    <source>
        <dbReference type="PIRSR" id="PIRSR604574-2"/>
    </source>
</evidence>
<keyword evidence="3" id="KW-0560">Oxidoreductase</keyword>
<dbReference type="InterPro" id="IPR027450">
    <property type="entry name" value="AlkB-like"/>
</dbReference>
<evidence type="ECO:0000313" key="7">
    <source>
        <dbReference type="EMBL" id="KAK3779681.1"/>
    </source>
</evidence>
<evidence type="ECO:0000259" key="6">
    <source>
        <dbReference type="Pfam" id="PF13532"/>
    </source>
</evidence>
<gene>
    <name evidence="7" type="ORF">RRG08_013637</name>
</gene>
<dbReference type="GO" id="GO:0005737">
    <property type="term" value="C:cytoplasm"/>
    <property type="evidence" value="ECO:0007669"/>
    <property type="project" value="TreeGrafter"/>
</dbReference>
<dbReference type="InterPro" id="IPR037151">
    <property type="entry name" value="AlkB-like_sf"/>
</dbReference>
<evidence type="ECO:0000256" key="2">
    <source>
        <dbReference type="ARBA" id="ARBA00022964"/>
    </source>
</evidence>
<evidence type="ECO:0000256" key="3">
    <source>
        <dbReference type="ARBA" id="ARBA00023002"/>
    </source>
</evidence>
<comment type="caution">
    <text evidence="7">The sequence shown here is derived from an EMBL/GenBank/DDBJ whole genome shotgun (WGS) entry which is preliminary data.</text>
</comment>
<proteinExistence type="predicted"/>
<reference evidence="7" key="1">
    <citation type="journal article" date="2023" name="G3 (Bethesda)">
        <title>A reference genome for the long-term kleptoplast-retaining sea slug Elysia crispata morphotype clarki.</title>
        <authorList>
            <person name="Eastman K.E."/>
            <person name="Pendleton A.L."/>
            <person name="Shaikh M.A."/>
            <person name="Suttiyut T."/>
            <person name="Ogas R."/>
            <person name="Tomko P."/>
            <person name="Gavelis G."/>
            <person name="Widhalm J.R."/>
            <person name="Wisecaver J.H."/>
        </authorList>
    </citation>
    <scope>NUCLEOTIDE SEQUENCE</scope>
    <source>
        <strain evidence="7">ECLA1</strain>
    </source>
</reference>
<dbReference type="GO" id="GO:0035516">
    <property type="term" value="F:broad specificity oxidative DNA demethylase activity"/>
    <property type="evidence" value="ECO:0007669"/>
    <property type="project" value="TreeGrafter"/>
</dbReference>
<dbReference type="GO" id="GO:0005634">
    <property type="term" value="C:nucleus"/>
    <property type="evidence" value="ECO:0007669"/>
    <property type="project" value="TreeGrafter"/>
</dbReference>
<keyword evidence="1 5" id="KW-0479">Metal-binding</keyword>
<dbReference type="SUPFAM" id="SSF51197">
    <property type="entry name" value="Clavaminate synthase-like"/>
    <property type="match status" value="1"/>
</dbReference>
<accession>A0AAE1A394</accession>
<dbReference type="InterPro" id="IPR004574">
    <property type="entry name" value="Alkb"/>
</dbReference>
<protein>
    <recommendedName>
        <fullName evidence="6">Alpha-ketoglutarate-dependent dioxygenase AlkB-like domain-containing protein</fullName>
    </recommendedName>
</protein>
<dbReference type="Gene3D" id="2.60.120.590">
    <property type="entry name" value="Alpha-ketoglutarate-dependent dioxygenase AlkB-like"/>
    <property type="match status" value="1"/>
</dbReference>
<organism evidence="7 8">
    <name type="scientific">Elysia crispata</name>
    <name type="common">lettuce slug</name>
    <dbReference type="NCBI Taxonomy" id="231223"/>
    <lineage>
        <taxon>Eukaryota</taxon>
        <taxon>Metazoa</taxon>
        <taxon>Spiralia</taxon>
        <taxon>Lophotrochozoa</taxon>
        <taxon>Mollusca</taxon>
        <taxon>Gastropoda</taxon>
        <taxon>Heterobranchia</taxon>
        <taxon>Euthyneura</taxon>
        <taxon>Panpulmonata</taxon>
        <taxon>Sacoglossa</taxon>
        <taxon>Placobranchoidea</taxon>
        <taxon>Plakobranchidae</taxon>
        <taxon>Elysia</taxon>
    </lineage>
</organism>
<dbReference type="GO" id="GO:0008198">
    <property type="term" value="F:ferrous iron binding"/>
    <property type="evidence" value="ECO:0007669"/>
    <property type="project" value="TreeGrafter"/>
</dbReference>
<evidence type="ECO:0000256" key="4">
    <source>
        <dbReference type="ARBA" id="ARBA00023004"/>
    </source>
</evidence>
<dbReference type="GO" id="GO:0035515">
    <property type="term" value="F:oxidative RNA demethylase activity"/>
    <property type="evidence" value="ECO:0007669"/>
    <property type="project" value="TreeGrafter"/>
</dbReference>
<dbReference type="AlphaFoldDB" id="A0AAE1A394"/>
<keyword evidence="8" id="KW-1185">Reference proteome</keyword>
<feature type="domain" description="Alpha-ketoglutarate-dependent dioxygenase AlkB-like" evidence="6">
    <location>
        <begin position="156"/>
        <end position="240"/>
    </location>
</feature>
<dbReference type="PANTHER" id="PTHR16557">
    <property type="entry name" value="ALKYLATED DNA REPAIR PROTEIN ALKB-RELATED"/>
    <property type="match status" value="1"/>
</dbReference>
<evidence type="ECO:0000256" key="1">
    <source>
        <dbReference type="ARBA" id="ARBA00022723"/>
    </source>
</evidence>
<dbReference type="EMBL" id="JAWDGP010002817">
    <property type="protein sequence ID" value="KAK3779681.1"/>
    <property type="molecule type" value="Genomic_DNA"/>
</dbReference>
<keyword evidence="2" id="KW-0223">Dioxygenase</keyword>
<dbReference type="PANTHER" id="PTHR16557:SF2">
    <property type="entry name" value="NUCLEIC ACID DIOXYGENASE ALKBH1"/>
    <property type="match status" value="1"/>
</dbReference>
<feature type="binding site" evidence="5">
    <location>
        <position position="223"/>
    </location>
    <ligand>
        <name>Fe cation</name>
        <dbReference type="ChEBI" id="CHEBI:24875"/>
        <note>catalytic</note>
    </ligand>
</feature>
<name>A0AAE1A394_9GAST</name>
<dbReference type="Proteomes" id="UP001283361">
    <property type="component" value="Unassembled WGS sequence"/>
</dbReference>